<reference evidence="2" key="1">
    <citation type="journal article" date="2019" name="Int. J. Syst. Evol. Microbiol.">
        <title>The Global Catalogue of Microorganisms (GCM) 10K type strain sequencing project: providing services to taxonomists for standard genome sequencing and annotation.</title>
        <authorList>
            <consortium name="The Broad Institute Genomics Platform"/>
            <consortium name="The Broad Institute Genome Sequencing Center for Infectious Disease"/>
            <person name="Wu L."/>
            <person name="Ma J."/>
        </authorList>
    </citation>
    <scope>NUCLEOTIDE SEQUENCE [LARGE SCALE GENOMIC DNA]</scope>
    <source>
        <strain evidence="2">CGMCC 1.10759</strain>
    </source>
</reference>
<proteinExistence type="predicted"/>
<gene>
    <name evidence="1" type="ORF">ACFPN2_10945</name>
</gene>
<sequence length="197" mass="21363">MFAHWRVVVALVAVGAGVAALVEGRAVDRPPGVLAPDEPWQQLVQRAPFSHGDYQITPLADFDVEARVLSVEKYSMDGGARLSPIDFALGWGPMSDSAVLSHFRITQGARFFTIYPDEQAIDIPTALLNASNMHLIPADGNIEDRLQGVKPGNIVHLHGQLVSVAGPNNFTWNSSLTRADTGNGACELFYVESVEKR</sequence>
<dbReference type="EMBL" id="JBHSDU010000003">
    <property type="protein sequence ID" value="MFC4309596.1"/>
    <property type="molecule type" value="Genomic_DNA"/>
</dbReference>
<keyword evidence="2" id="KW-1185">Reference proteome</keyword>
<organism evidence="1 2">
    <name type="scientific">Steroidobacter flavus</name>
    <dbReference type="NCBI Taxonomy" id="1842136"/>
    <lineage>
        <taxon>Bacteria</taxon>
        <taxon>Pseudomonadati</taxon>
        <taxon>Pseudomonadota</taxon>
        <taxon>Gammaproteobacteria</taxon>
        <taxon>Steroidobacterales</taxon>
        <taxon>Steroidobacteraceae</taxon>
        <taxon>Steroidobacter</taxon>
    </lineage>
</organism>
<evidence type="ECO:0000313" key="2">
    <source>
        <dbReference type="Proteomes" id="UP001595904"/>
    </source>
</evidence>
<protein>
    <submittedName>
        <fullName evidence="1">Uncharacterized protein</fullName>
    </submittedName>
</protein>
<evidence type="ECO:0000313" key="1">
    <source>
        <dbReference type="EMBL" id="MFC4309596.1"/>
    </source>
</evidence>
<name>A0ABV8SQ78_9GAMM</name>
<dbReference type="RefSeq" id="WP_380596639.1">
    <property type="nucleotide sequence ID" value="NZ_JBHSDU010000003.1"/>
</dbReference>
<comment type="caution">
    <text evidence="1">The sequence shown here is derived from an EMBL/GenBank/DDBJ whole genome shotgun (WGS) entry which is preliminary data.</text>
</comment>
<accession>A0ABV8SQ78</accession>
<dbReference type="Proteomes" id="UP001595904">
    <property type="component" value="Unassembled WGS sequence"/>
</dbReference>